<keyword evidence="3" id="KW-0489">Methyltransferase</keyword>
<feature type="region of interest" description="Disordered" evidence="17">
    <location>
        <begin position="2278"/>
        <end position="2398"/>
    </location>
</feature>
<dbReference type="SMART" id="SM00542">
    <property type="entry name" value="FYRC"/>
    <property type="match status" value="1"/>
</dbReference>
<evidence type="ECO:0000256" key="15">
    <source>
        <dbReference type="ARBA" id="ARBA00023620"/>
    </source>
</evidence>
<keyword evidence="6" id="KW-0479">Metal-binding</keyword>
<feature type="compositionally biased region" description="Polar residues" evidence="17">
    <location>
        <begin position="1615"/>
        <end position="1627"/>
    </location>
</feature>
<feature type="compositionally biased region" description="Polar residues" evidence="17">
    <location>
        <begin position="186"/>
        <end position="196"/>
    </location>
</feature>
<feature type="region of interest" description="Disordered" evidence="17">
    <location>
        <begin position="1250"/>
        <end position="1273"/>
    </location>
</feature>
<dbReference type="FunFam" id="2.170.270.10:FF:000003">
    <property type="entry name" value="Histone-lysine N-methyltransferase"/>
    <property type="match status" value="1"/>
</dbReference>
<feature type="region of interest" description="Disordered" evidence="17">
    <location>
        <begin position="2570"/>
        <end position="2682"/>
    </location>
</feature>
<reference evidence="21" key="2">
    <citation type="submission" date="2025-08" db="UniProtKB">
        <authorList>
            <consortium name="Ensembl"/>
        </authorList>
    </citation>
    <scope>IDENTIFICATION</scope>
</reference>
<keyword evidence="22" id="KW-1185">Reference proteome</keyword>
<evidence type="ECO:0000256" key="16">
    <source>
        <dbReference type="ARBA" id="ARBA00049353"/>
    </source>
</evidence>
<keyword evidence="9" id="KW-0862">Zinc</keyword>
<evidence type="ECO:0000256" key="1">
    <source>
        <dbReference type="ARBA" id="ARBA00004123"/>
    </source>
</evidence>
<evidence type="ECO:0000256" key="13">
    <source>
        <dbReference type="ARBA" id="ARBA00023163"/>
    </source>
</evidence>
<keyword evidence="7" id="KW-0677">Repeat</keyword>
<evidence type="ECO:0000256" key="9">
    <source>
        <dbReference type="ARBA" id="ARBA00022833"/>
    </source>
</evidence>
<comment type="subcellular location">
    <subcellularLocation>
        <location evidence="1">Nucleus</location>
    </subcellularLocation>
</comment>
<dbReference type="GO" id="GO:0003713">
    <property type="term" value="F:transcription coactivator activity"/>
    <property type="evidence" value="ECO:0007669"/>
    <property type="project" value="TreeGrafter"/>
</dbReference>
<dbReference type="InterPro" id="IPR046341">
    <property type="entry name" value="SET_dom_sf"/>
</dbReference>
<organism evidence="21 22">
    <name type="scientific">Echeneis naucrates</name>
    <name type="common">Live sharksucker</name>
    <dbReference type="NCBI Taxonomy" id="173247"/>
    <lineage>
        <taxon>Eukaryota</taxon>
        <taxon>Metazoa</taxon>
        <taxon>Chordata</taxon>
        <taxon>Craniata</taxon>
        <taxon>Vertebrata</taxon>
        <taxon>Euteleostomi</taxon>
        <taxon>Actinopterygii</taxon>
        <taxon>Neopterygii</taxon>
        <taxon>Teleostei</taxon>
        <taxon>Neoteleostei</taxon>
        <taxon>Acanthomorphata</taxon>
        <taxon>Carangaria</taxon>
        <taxon>Carangiformes</taxon>
        <taxon>Echeneidae</taxon>
        <taxon>Echeneis</taxon>
    </lineage>
</organism>
<dbReference type="SMART" id="SM00541">
    <property type="entry name" value="FYRN"/>
    <property type="match status" value="1"/>
</dbReference>
<feature type="compositionally biased region" description="Low complexity" evidence="17">
    <location>
        <begin position="1007"/>
        <end position="1016"/>
    </location>
</feature>
<feature type="region of interest" description="Disordered" evidence="17">
    <location>
        <begin position="2177"/>
        <end position="2213"/>
    </location>
</feature>
<feature type="domain" description="SET" evidence="18">
    <location>
        <begin position="3104"/>
        <end position="3220"/>
    </location>
</feature>
<feature type="domain" description="Post-SET" evidence="19">
    <location>
        <begin position="3228"/>
        <end position="3244"/>
    </location>
</feature>
<evidence type="ECO:0000313" key="21">
    <source>
        <dbReference type="Ensembl" id="ENSENLP00000052321.1"/>
    </source>
</evidence>
<dbReference type="InterPro" id="IPR001214">
    <property type="entry name" value="SET_dom"/>
</dbReference>
<feature type="compositionally biased region" description="Polar residues" evidence="17">
    <location>
        <begin position="2016"/>
        <end position="2033"/>
    </location>
</feature>
<feature type="compositionally biased region" description="Low complexity" evidence="17">
    <location>
        <begin position="106"/>
        <end position="119"/>
    </location>
</feature>
<dbReference type="Gene3D" id="3.30.160.360">
    <property type="match status" value="1"/>
</dbReference>
<feature type="domain" description="PHD-type" evidence="20">
    <location>
        <begin position="2736"/>
        <end position="2844"/>
    </location>
</feature>
<evidence type="ECO:0000256" key="2">
    <source>
        <dbReference type="ARBA" id="ARBA00022553"/>
    </source>
</evidence>
<feature type="compositionally biased region" description="Low complexity" evidence="17">
    <location>
        <begin position="2366"/>
        <end position="2376"/>
    </location>
</feature>
<evidence type="ECO:0000313" key="22">
    <source>
        <dbReference type="Proteomes" id="UP000472264"/>
    </source>
</evidence>
<feature type="region of interest" description="Disordered" evidence="17">
    <location>
        <begin position="1004"/>
        <end position="1060"/>
    </location>
</feature>
<feature type="compositionally biased region" description="Acidic residues" evidence="17">
    <location>
        <begin position="753"/>
        <end position="774"/>
    </location>
</feature>
<keyword evidence="12" id="KW-0010">Activator</keyword>
<keyword evidence="10" id="KW-0156">Chromatin regulator</keyword>
<evidence type="ECO:0000256" key="10">
    <source>
        <dbReference type="ARBA" id="ARBA00022853"/>
    </source>
</evidence>
<dbReference type="CDD" id="cd19171">
    <property type="entry name" value="SET_KMT2C_2D"/>
    <property type="match status" value="1"/>
</dbReference>
<evidence type="ECO:0000256" key="3">
    <source>
        <dbReference type="ARBA" id="ARBA00022603"/>
    </source>
</evidence>
<feature type="region of interest" description="Disordered" evidence="17">
    <location>
        <begin position="822"/>
        <end position="899"/>
    </location>
</feature>
<feature type="region of interest" description="Disordered" evidence="17">
    <location>
        <begin position="1546"/>
        <end position="1638"/>
    </location>
</feature>
<feature type="region of interest" description="Disordered" evidence="17">
    <location>
        <begin position="1"/>
        <end position="497"/>
    </location>
</feature>
<feature type="compositionally biased region" description="Low complexity" evidence="17">
    <location>
        <begin position="685"/>
        <end position="698"/>
    </location>
</feature>
<feature type="compositionally biased region" description="Basic and acidic residues" evidence="17">
    <location>
        <begin position="2381"/>
        <end position="2398"/>
    </location>
</feature>
<dbReference type="Proteomes" id="UP000472264">
    <property type="component" value="Chromosome 7"/>
</dbReference>
<evidence type="ECO:0000256" key="17">
    <source>
        <dbReference type="SAM" id="MobiDB-lite"/>
    </source>
</evidence>
<dbReference type="GO" id="GO:0045944">
    <property type="term" value="P:positive regulation of transcription by RNA polymerase II"/>
    <property type="evidence" value="ECO:0007669"/>
    <property type="project" value="TreeGrafter"/>
</dbReference>
<dbReference type="PROSITE" id="PS50280">
    <property type="entry name" value="SET"/>
    <property type="match status" value="1"/>
</dbReference>
<dbReference type="InterPro" id="IPR034732">
    <property type="entry name" value="EPHD"/>
</dbReference>
<dbReference type="FunFam" id="3.30.160.360:FF:000001">
    <property type="entry name" value="Histone-lysine N-methyltransferase"/>
    <property type="match status" value="1"/>
</dbReference>
<dbReference type="InterPro" id="IPR003889">
    <property type="entry name" value="FYrich_C"/>
</dbReference>
<feature type="compositionally biased region" description="Polar residues" evidence="17">
    <location>
        <begin position="303"/>
        <end position="322"/>
    </location>
</feature>
<dbReference type="GO" id="GO:0008270">
    <property type="term" value="F:zinc ion binding"/>
    <property type="evidence" value="ECO:0007669"/>
    <property type="project" value="UniProtKB-KW"/>
</dbReference>
<dbReference type="InterPro" id="IPR003888">
    <property type="entry name" value="FYrich_N"/>
</dbReference>
<feature type="region of interest" description="Disordered" evidence="17">
    <location>
        <begin position="685"/>
        <end position="789"/>
    </location>
</feature>
<feature type="compositionally biased region" description="Low complexity" evidence="17">
    <location>
        <begin position="42"/>
        <end position="59"/>
    </location>
</feature>
<accession>A0A665X8W0</accession>
<feature type="compositionally biased region" description="Pro residues" evidence="17">
    <location>
        <begin position="2285"/>
        <end position="2299"/>
    </location>
</feature>
<dbReference type="FunFam" id="3.30.40.10:FF:000002">
    <property type="entry name" value="Histone-lysine N-methyltransferase"/>
    <property type="match status" value="1"/>
</dbReference>
<proteinExistence type="predicted"/>
<feature type="compositionally biased region" description="Low complexity" evidence="17">
    <location>
        <begin position="233"/>
        <end position="244"/>
    </location>
</feature>
<sequence length="3244" mass="353815">MPTPTFPGLPQGRPASLGPFDMQPGTPGTPRRAQQVDPYFRSQLQQQQGHLPQSQQGSQESLGPPESPHSRGAGLGDSPIFSPPHNTHFGDQFRAQQGMGRPEYGSSPSPSAVASSPASTGQYRTDMSAPSPRSVVGRPDLSTGSPAGMLDSGDGLFKAPLTPRMHQGEGGALHPGASPSHPSEGYRQSPSHNFSDSHTHPPQAPRPQSGDGCSLGPQRHPVVQQELCPRVPSSPQSQGSSQSPHTPGGLSNDGYSVQSPATPRFQSPDPCSQPPSRPQSRDHFATIHKPPRPSSVAPEGSTCYKNSPHSNQAPSHPTNSSLGDPLSGKPSVAPNFNRSPSAVEIRIPQQQSQIVQDQLQQPQTQTPQTMGPESFNSRVPPPSGSQELQAVRPPDTPHQPSLPGTQEMPEMSVVQDPALVGLSPSDVEKHRQRQRLREFLIRQQMQRNSMRQEKEAAAAGSVSPGWSGGEMGAFQQDSKAHRAPPPYPQDRAATAGAQASLAGKVPMPVGGIEDKLIRPPPTGTPAIIDPSALRSPGPIRSQTMFARPPFPPQWQGQATGPRRFPQPGLEAIGIRHNINPAVNIQGMETMGNPHSMIPGHGGETMQPMGQGPPPQFIELRHNSQRLSLRPQLMPRGPQPRPRLFPQQELAAPYVQQHPIAQAAGIQTEGGSESHLGLQQGGLSVLLPQQSSGPVPQQPHLQSQATAHGNTPSTEHQLPPSSLVSEPQAAQGENNEDLPVPDLEGLAGGPGDGGVEDEDDLALDLDPDKGDDDLGNLDNLETNDPHLDDLLNSDEFDLLAYTDPELDQGDPKDVFSDQLRLVEAESEVPPSSSGSKLVKVEEKEKVQKGQTSFTTAPNSATAGSSATQLPHSAETADASTVKVEDRGVTPQLQTGQAVVKDEMGEAVSMLLGGTTTSVKTAQAENQSASLSSVRLGGLPYPLPGQTDSIPFSPSAPHTDIGDDPLGLPDVGGHHSPAVDLAKVESSLDGELPLLIQDLLEHEKKELQKQQQLSSLHQGGMASHFSGLPNQQPSPQAPGQIMLQHHHRPPPQGMMGQPGMVPRAPHLLQQQQQRIIVPGMAPPPQMPIAQQQQQQQQPPPPPQQPQQPVLAQDPMVGPPGINRQQVSLLAQRLASAPGTVLLVSYSYMDIKPICFVPDDAEQHQYEEWLLHTQQLLQMQLKFLEEQIGVHRKSRKALCAKQRTAKKAGREFAEADAEKLKLVTEEQSKIQKQLDQVRKQQKEHTNLIAEYRSKQQQHQQGSGLLTPGHSGQGGPPHMFPKMPGQMIMGQQGTTVMGQHPGMMPQGGMPVRMPQGQPFIGGTQPQLPAALGAGGVRAPGPSGAPTGFFPQGPGMQGADPRLLQERQLQHRMHMAKLQQQQQVMGQQSMPHPNQQPGLIAQPQSGMIGNPLMAQQQGNSQQGILGNQVSQQNMVQVPQRMVGGQTVAPPPQNLVGGQPINHAQAMMAAQPGIMGNQPVVHSQQQRPQLMMGQPGLVGSPGHPGLRGPQAQMTPQQQNILTQRMIASQQQQQQQQQQQNQNLAKNLTHLQQQQMVQQRQPTQLIGQSTQEQGVISQPSTPRMGSSPSAGSITPKPQGASDNQNSGPKEGGILSPVPRTPPQQSGPSTPNQMTHLGPGNDHQTDFGRQQLQQQHLFQQQQQQIPLDIQRQDSLGADKPTLITVKEEGKPVDFLAQKQQSTQNAMKQSDPSIQQQVIIQNHPGQPQPVVMGHSPQQQALIAQQQKQQAMMGMMRAQQQGMMAQRPGIQLGQIRNPINIQAAIAQNPQLRNLPPNQQIQHIQAMIAQRQLQQGQMLRTSMGQEQQSQLRSHMPPGQMSQVGQQMQGMEVQQMPYGAIGKQGPVGNQPQLGQQPGGVPQIQHGMMVTGQQQPQVGEMMQQHIMRGQIPVPHSPMDQGRMIRPTSPRQPLANSPADPQRHVLNQAIGMRPPTPNQNQQALMTAAGGRIQGSPSHAYSPRAPFGMSPVHPASPHSSHVSSPSVVDNRAGRGSPYSQVKASPLRSPGAKTSETSQAASVMSNGPQKGMNIQQQLQQVTESHLARAQHGSREGDVCKMTIQNIKQEPKEVQCDGAAEAHRGAIKREAPGEMVMSGNNASFMNAGDPRTQGPRSETGQQLLQKLLRTKNLQLSAQRPSEGIHNEINGHINSKLAMLEQKLQGTPRNMEDLQSLTKRGPLQKPKRTTKAPGDRGPNARKKNKKEEVGKSAEALIKQLKQGLSLLPLMEPSITASLDLFAPFGSSPANGKAQLKGSFGNAVLENIPDYYSQLLTKSNLSNPPTPPSSLPPTPPPSVQHKLLNGVTPGEELSEGQKDPEAAEEPMESVTEEVKSVDILAALPTPPHNQNEDIRMESDDEDAPESIIPASSPESNVGDETPRFPHLREPKEEETERAISPIIPLIPRTAIPAFPENKPFEAAESKVVSTSNHWDKAKNNEVSVTFTLSSAAAKKLNHVMMAMAQLLNISMPGSYEVAFPSQNPDMPAADGSGKGPSQSGALSTKDAASPSQDDWLRQFDVSLPGCTLKKQVDILALIKQEFPENEDKPVQHCYTTNVNDLDVRHLPIIPVEESPPPSPSPPEPPQSVQAPISEAEPSKKSTSPPPSPSRPTNIQIKTEPELDVGPPADVTQPTEDLSPAAKEEDSAADPAQPPKDSPSTMESSPKPIKQRRPLSPDEEVVHPKVKKWKGIRWKRLQIVISIRKGGSKKESSREVSELMERLRITLRPEKLPRDKRKCCFCHEEGDGATDGPARLLNIDVDLWVHLNCALWSTEVYETQGGALINVEVALRRGLRTLCAYCQKTGATNSCNRLRCPNVYHFACAIRARCMFFKDKTMLCTQHKLKGPSEDELSTFAVLRRVYIERDEVKQIASILQRGDRIHLFRVGGLIFHAVGQLLPSQMTNFHSPTAIFPVGYEATRIYWSTRVPNKRCRYRCRISEDDGYPLFEVRVLEHGMEDLHYRDTTPEGIWERVVQQVAKLRDESSMLKLFTEHVKGEEMYGLTVHAVMRITESLPGVENCQNYQFRYGRHPLMELPLMINPTGCARSEPKVPTQCKRPHTLNSTSVSKAYQSTFTGELNTPYSKQFVHSKSSQYRRLKTEWKNNVYLARSRIQGLGLYAAKDLEKHTMVIEYIGTVIRNEVANRREKIYEAQNRGIYMFRINNEQVIDATLTGGPARYVNHSCAPNCVAEVVTFDKEDKIIIISSRRIPKGEELTYDYQFDFEDDQHKIPCHCGAWNCRKWMN</sequence>
<dbReference type="GO" id="GO:0032259">
    <property type="term" value="P:methylation"/>
    <property type="evidence" value="ECO:0007669"/>
    <property type="project" value="UniProtKB-KW"/>
</dbReference>
<feature type="compositionally biased region" description="Low complexity" evidence="17">
    <location>
        <begin position="1975"/>
        <end position="1993"/>
    </location>
</feature>
<feature type="compositionally biased region" description="Polar residues" evidence="17">
    <location>
        <begin position="699"/>
        <end position="724"/>
    </location>
</feature>
<evidence type="ECO:0000256" key="14">
    <source>
        <dbReference type="ARBA" id="ARBA00023242"/>
    </source>
</evidence>
<dbReference type="Gene3D" id="2.170.270.10">
    <property type="entry name" value="SET domain"/>
    <property type="match status" value="1"/>
</dbReference>
<evidence type="ECO:0000256" key="8">
    <source>
        <dbReference type="ARBA" id="ARBA00022771"/>
    </source>
</evidence>
<feature type="compositionally biased region" description="Polar residues" evidence="17">
    <location>
        <begin position="847"/>
        <end position="869"/>
    </location>
</feature>
<keyword evidence="5" id="KW-0949">S-adenosyl-L-methionine</keyword>
<evidence type="ECO:0000256" key="4">
    <source>
        <dbReference type="ARBA" id="ARBA00022679"/>
    </source>
</evidence>
<keyword evidence="2" id="KW-0597">Phosphoprotein</keyword>
<reference evidence="21" key="3">
    <citation type="submission" date="2025-09" db="UniProtKB">
        <authorList>
            <consortium name="Ensembl"/>
        </authorList>
    </citation>
    <scope>IDENTIFICATION</scope>
</reference>
<dbReference type="Pfam" id="PF00856">
    <property type="entry name" value="SET"/>
    <property type="match status" value="1"/>
</dbReference>
<dbReference type="SMART" id="SM00508">
    <property type="entry name" value="PostSET"/>
    <property type="match status" value="1"/>
</dbReference>
<dbReference type="GO" id="GO:0044666">
    <property type="term" value="C:MLL3/4 complex"/>
    <property type="evidence" value="ECO:0007669"/>
    <property type="project" value="TreeGrafter"/>
</dbReference>
<evidence type="ECO:0000259" key="20">
    <source>
        <dbReference type="PROSITE" id="PS51805"/>
    </source>
</evidence>
<keyword evidence="13" id="KW-0804">Transcription</keyword>
<keyword evidence="11" id="KW-0805">Transcription regulation</keyword>
<evidence type="ECO:0000259" key="18">
    <source>
        <dbReference type="PROSITE" id="PS50280"/>
    </source>
</evidence>
<feature type="region of interest" description="Disordered" evidence="17">
    <location>
        <begin position="1904"/>
        <end position="1927"/>
    </location>
</feature>
<comment type="catalytic activity">
    <reaction evidence="16">
        <text>L-lysyl(4)-[histone H3] + S-adenosyl-L-methionine = N(6)-methyl-L-lysyl(4)-[histone H3] + S-adenosyl-L-homocysteine + H(+)</text>
        <dbReference type="Rhea" id="RHEA:60264"/>
        <dbReference type="Rhea" id="RHEA-COMP:15543"/>
        <dbReference type="Rhea" id="RHEA-COMP:15547"/>
        <dbReference type="ChEBI" id="CHEBI:15378"/>
        <dbReference type="ChEBI" id="CHEBI:29969"/>
        <dbReference type="ChEBI" id="CHEBI:57856"/>
        <dbReference type="ChEBI" id="CHEBI:59789"/>
        <dbReference type="ChEBI" id="CHEBI:61929"/>
        <dbReference type="EC" id="2.1.1.364"/>
    </reaction>
    <physiologicalReaction direction="left-to-right" evidence="16">
        <dbReference type="Rhea" id="RHEA:60265"/>
    </physiologicalReaction>
</comment>
<dbReference type="Pfam" id="PF05965">
    <property type="entry name" value="FYRC"/>
    <property type="match status" value="1"/>
</dbReference>
<evidence type="ECO:0000256" key="6">
    <source>
        <dbReference type="ARBA" id="ARBA00022723"/>
    </source>
</evidence>
<feature type="compositionally biased region" description="Polar residues" evidence="17">
    <location>
        <begin position="253"/>
        <end position="265"/>
    </location>
</feature>
<evidence type="ECO:0000256" key="11">
    <source>
        <dbReference type="ARBA" id="ARBA00023015"/>
    </source>
</evidence>
<dbReference type="Gene3D" id="3.30.40.10">
    <property type="entry name" value="Zinc/RING finger domain, C3HC4 (zinc finger)"/>
    <property type="match status" value="1"/>
</dbReference>
<feature type="region of interest" description="Disordered" evidence="17">
    <location>
        <begin position="1955"/>
        <end position="2033"/>
    </location>
</feature>
<reference evidence="21" key="1">
    <citation type="submission" date="2021-04" db="EMBL/GenBank/DDBJ databases">
        <authorList>
            <consortium name="Wellcome Sanger Institute Data Sharing"/>
        </authorList>
    </citation>
    <scope>NUCLEOTIDE SEQUENCE [LARGE SCALE GENOMIC DNA]</scope>
</reference>
<evidence type="ECO:0000256" key="12">
    <source>
        <dbReference type="ARBA" id="ARBA00023159"/>
    </source>
</evidence>
<dbReference type="Ensembl" id="ENSENLT00000053580.1">
    <property type="protein sequence ID" value="ENSENLP00000052321.1"/>
    <property type="gene ID" value="ENSENLG00000021872.1"/>
</dbReference>
<feature type="compositionally biased region" description="Pro residues" evidence="17">
    <location>
        <begin position="2574"/>
        <end position="2586"/>
    </location>
</feature>
<protein>
    <recommendedName>
        <fullName evidence="15">[histone H3]-lysine(4) N-methyltransferase</fullName>
        <ecNumber evidence="15">2.1.1.364</ecNumber>
    </recommendedName>
</protein>
<feature type="compositionally biased region" description="Low complexity" evidence="17">
    <location>
        <begin position="348"/>
        <end position="369"/>
    </location>
</feature>
<feature type="compositionally biased region" description="Basic and acidic residues" evidence="17">
    <location>
        <begin position="837"/>
        <end position="846"/>
    </location>
</feature>
<keyword evidence="4" id="KW-0808">Transferase</keyword>
<feature type="compositionally biased region" description="Polar residues" evidence="17">
    <location>
        <begin position="1558"/>
        <end position="1585"/>
    </location>
</feature>
<feature type="compositionally biased region" description="Acidic residues" evidence="17">
    <location>
        <begin position="2323"/>
        <end position="2332"/>
    </location>
</feature>
<dbReference type="PROSITE" id="PS50868">
    <property type="entry name" value="POST_SET"/>
    <property type="match status" value="1"/>
</dbReference>
<dbReference type="SMART" id="SM00317">
    <property type="entry name" value="SET"/>
    <property type="match status" value="1"/>
</dbReference>
<dbReference type="PANTHER" id="PTHR45888">
    <property type="entry name" value="HL01030P-RELATED"/>
    <property type="match status" value="1"/>
</dbReference>
<dbReference type="GO" id="GO:0140945">
    <property type="term" value="F:histone H3K4 monomethyltransferase activity"/>
    <property type="evidence" value="ECO:0007669"/>
    <property type="project" value="UniProtKB-EC"/>
</dbReference>
<dbReference type="SUPFAM" id="SSF82199">
    <property type="entry name" value="SET domain"/>
    <property type="match status" value="1"/>
</dbReference>
<dbReference type="InterPro" id="IPR013083">
    <property type="entry name" value="Znf_RING/FYVE/PHD"/>
</dbReference>
<dbReference type="PROSITE" id="PS51542">
    <property type="entry name" value="FYRN"/>
    <property type="match status" value="1"/>
</dbReference>
<keyword evidence="14" id="KW-0539">Nucleus</keyword>
<dbReference type="Pfam" id="PF05964">
    <property type="entry name" value="FYRN"/>
    <property type="match status" value="1"/>
</dbReference>
<keyword evidence="8" id="KW-0863">Zinc-finger</keyword>
<dbReference type="Pfam" id="PF13832">
    <property type="entry name" value="zf-HC5HC2H_2"/>
    <property type="match status" value="1"/>
</dbReference>
<evidence type="ECO:0000259" key="19">
    <source>
        <dbReference type="PROSITE" id="PS50868"/>
    </source>
</evidence>
<feature type="region of interest" description="Disordered" evidence="17">
    <location>
        <begin position="1489"/>
        <end position="1508"/>
    </location>
</feature>
<dbReference type="InterPro" id="IPR003616">
    <property type="entry name" value="Post-SET_dom"/>
</dbReference>
<feature type="compositionally biased region" description="Low complexity" evidence="17">
    <location>
        <begin position="1085"/>
        <end position="1094"/>
    </location>
</feature>
<dbReference type="EC" id="2.1.1.364" evidence="15"/>
<feature type="compositionally biased region" description="Low complexity" evidence="17">
    <location>
        <begin position="1546"/>
        <end position="1557"/>
    </location>
</feature>
<evidence type="ECO:0000256" key="5">
    <source>
        <dbReference type="ARBA" id="ARBA00022691"/>
    </source>
</evidence>
<feature type="region of interest" description="Disordered" evidence="17">
    <location>
        <begin position="1076"/>
        <end position="1119"/>
    </location>
</feature>
<feature type="compositionally biased region" description="Polar residues" evidence="17">
    <location>
        <begin position="1251"/>
        <end position="1260"/>
    </location>
</feature>
<dbReference type="SMART" id="SM00249">
    <property type="entry name" value="PHD"/>
    <property type="match status" value="1"/>
</dbReference>
<dbReference type="InterPro" id="IPR001965">
    <property type="entry name" value="Znf_PHD"/>
</dbReference>
<dbReference type="PROSITE" id="PS51805">
    <property type="entry name" value="EPHD"/>
    <property type="match status" value="1"/>
</dbReference>
<evidence type="ECO:0000256" key="7">
    <source>
        <dbReference type="ARBA" id="ARBA00022737"/>
    </source>
</evidence>
<dbReference type="PROSITE" id="PS51543">
    <property type="entry name" value="FYRC"/>
    <property type="match status" value="1"/>
</dbReference>
<feature type="region of interest" description="Disordered" evidence="17">
    <location>
        <begin position="2481"/>
        <end position="2512"/>
    </location>
</feature>
<dbReference type="InParanoid" id="A0A665X8W0"/>
<dbReference type="PANTHER" id="PTHR45888:SF2">
    <property type="entry name" value="HISTONE-LYSINE N-METHYLTRANSFERASE 2D"/>
    <property type="match status" value="1"/>
</dbReference>
<dbReference type="OMA" id="QGGMAPH"/>
<name>A0A665X8W0_ECHNA</name>